<evidence type="ECO:0000256" key="9">
    <source>
        <dbReference type="ARBA" id="ARBA00022737"/>
    </source>
</evidence>
<comment type="similarity">
    <text evidence="4">Belongs to the WD repeat ELP2 family.</text>
</comment>
<evidence type="ECO:0000256" key="2">
    <source>
        <dbReference type="ARBA" id="ARBA00004496"/>
    </source>
</evidence>
<dbReference type="EMBL" id="JBJUIK010000012">
    <property type="protein sequence ID" value="KAL3510709.1"/>
    <property type="molecule type" value="Genomic_DNA"/>
</dbReference>
<dbReference type="PANTHER" id="PTHR44111:SF1">
    <property type="entry name" value="ELONGATOR COMPLEX PROTEIN 2"/>
    <property type="match status" value="1"/>
</dbReference>
<sequence>MMSWKPEKTTGIWINVVTVGELSHCALGFYGGHWSPNGDSILADGYCGSFDLWKDVGVASDDWKPQKVPSGHFAAVSDIDRNSSYKLLIWQTTRVFAPWSKRSSSENEESWHEIALPQVHEESSLFDDLQADVQILGANMSALGLSQKPVYTQVSPDTTNRNNNDSLDTLETIPDAVPVELTEQPVEEQLAWHTLWPESHKLYGHGNELYSLCCDHRGKLVASSCKAQSASVAEIWLWQVGSWKSVCRLHSHRADESIYELVTRQEAHKRIIWACSWNPFGLEFATGSRDKTVKIWAVENGMTVKQLMTLPSFKSSVTALSWTDLSRRSNHGILAVGMESGLIE</sequence>
<keyword evidence="9" id="KW-0677">Repeat</keyword>
<keyword evidence="10" id="KW-0539">Nucleus</keyword>
<keyword evidence="8" id="KW-0819">tRNA processing</keyword>
<comment type="pathway">
    <text evidence="3">tRNA modification; 5-methoxycarbonylmethyl-2-thiouridine-tRNA biosynthesis.</text>
</comment>
<organism evidence="12 13">
    <name type="scientific">Cinchona calisaya</name>
    <dbReference type="NCBI Taxonomy" id="153742"/>
    <lineage>
        <taxon>Eukaryota</taxon>
        <taxon>Viridiplantae</taxon>
        <taxon>Streptophyta</taxon>
        <taxon>Embryophyta</taxon>
        <taxon>Tracheophyta</taxon>
        <taxon>Spermatophyta</taxon>
        <taxon>Magnoliopsida</taxon>
        <taxon>eudicotyledons</taxon>
        <taxon>Gunneridae</taxon>
        <taxon>Pentapetalae</taxon>
        <taxon>asterids</taxon>
        <taxon>lamiids</taxon>
        <taxon>Gentianales</taxon>
        <taxon>Rubiaceae</taxon>
        <taxon>Cinchonoideae</taxon>
        <taxon>Cinchoneae</taxon>
        <taxon>Cinchona</taxon>
    </lineage>
</organism>
<dbReference type="InterPro" id="IPR036322">
    <property type="entry name" value="WD40_repeat_dom_sf"/>
</dbReference>
<comment type="subcellular location">
    <subcellularLocation>
        <location evidence="2">Cytoplasm</location>
    </subcellularLocation>
    <subcellularLocation>
        <location evidence="1">Nucleus</location>
    </subcellularLocation>
</comment>
<dbReference type="SMART" id="SM00320">
    <property type="entry name" value="WD40"/>
    <property type="match status" value="2"/>
</dbReference>
<evidence type="ECO:0000256" key="1">
    <source>
        <dbReference type="ARBA" id="ARBA00004123"/>
    </source>
</evidence>
<proteinExistence type="inferred from homology"/>
<evidence type="ECO:0000256" key="11">
    <source>
        <dbReference type="PROSITE-ProRule" id="PRU00221"/>
    </source>
</evidence>
<dbReference type="Pfam" id="PF00400">
    <property type="entry name" value="WD40"/>
    <property type="match status" value="1"/>
</dbReference>
<dbReference type="GO" id="GO:0005737">
    <property type="term" value="C:cytoplasm"/>
    <property type="evidence" value="ECO:0007669"/>
    <property type="project" value="UniProtKB-SubCell"/>
</dbReference>
<dbReference type="InterPro" id="IPR001680">
    <property type="entry name" value="WD40_rpt"/>
</dbReference>
<reference evidence="12 13" key="1">
    <citation type="submission" date="2024-11" db="EMBL/GenBank/DDBJ databases">
        <title>A near-complete genome assembly of Cinchona calisaya.</title>
        <authorList>
            <person name="Lian D.C."/>
            <person name="Zhao X.W."/>
            <person name="Wei L."/>
        </authorList>
    </citation>
    <scope>NUCLEOTIDE SEQUENCE [LARGE SCALE GENOMIC DNA]</scope>
    <source>
        <tissue evidence="12">Nenye</tissue>
    </source>
</reference>
<evidence type="ECO:0000256" key="8">
    <source>
        <dbReference type="ARBA" id="ARBA00022694"/>
    </source>
</evidence>
<comment type="caution">
    <text evidence="12">The sequence shown here is derived from an EMBL/GenBank/DDBJ whole genome shotgun (WGS) entry which is preliminary data.</text>
</comment>
<dbReference type="AlphaFoldDB" id="A0ABD2YV27"/>
<dbReference type="SUPFAM" id="SSF50978">
    <property type="entry name" value="WD40 repeat-like"/>
    <property type="match status" value="1"/>
</dbReference>
<gene>
    <name evidence="12" type="ORF">ACH5RR_030110</name>
</gene>
<feature type="repeat" description="WD" evidence="11">
    <location>
        <begin position="265"/>
        <end position="306"/>
    </location>
</feature>
<accession>A0ABD2YV27</accession>
<dbReference type="InterPro" id="IPR015943">
    <property type="entry name" value="WD40/YVTN_repeat-like_dom_sf"/>
</dbReference>
<evidence type="ECO:0000313" key="12">
    <source>
        <dbReference type="EMBL" id="KAL3510709.1"/>
    </source>
</evidence>
<evidence type="ECO:0000256" key="5">
    <source>
        <dbReference type="ARBA" id="ARBA00020267"/>
    </source>
</evidence>
<evidence type="ECO:0000256" key="4">
    <source>
        <dbReference type="ARBA" id="ARBA00005881"/>
    </source>
</evidence>
<name>A0ABD2YV27_9GENT</name>
<evidence type="ECO:0000256" key="7">
    <source>
        <dbReference type="ARBA" id="ARBA00022574"/>
    </source>
</evidence>
<evidence type="ECO:0000256" key="10">
    <source>
        <dbReference type="ARBA" id="ARBA00023242"/>
    </source>
</evidence>
<keyword evidence="7 11" id="KW-0853">WD repeat</keyword>
<dbReference type="GO" id="GO:0005634">
    <property type="term" value="C:nucleus"/>
    <property type="evidence" value="ECO:0007669"/>
    <property type="project" value="UniProtKB-SubCell"/>
</dbReference>
<dbReference type="PROSITE" id="PS50082">
    <property type="entry name" value="WD_REPEATS_2"/>
    <property type="match status" value="1"/>
</dbReference>
<dbReference type="Gene3D" id="2.130.10.10">
    <property type="entry name" value="YVTN repeat-like/Quinoprotein amine dehydrogenase"/>
    <property type="match status" value="1"/>
</dbReference>
<dbReference type="InterPro" id="IPR037289">
    <property type="entry name" value="Elp2"/>
</dbReference>
<evidence type="ECO:0000313" key="13">
    <source>
        <dbReference type="Proteomes" id="UP001630127"/>
    </source>
</evidence>
<protein>
    <recommendedName>
        <fullName evidence="5">Elongator complex protein 2</fullName>
    </recommendedName>
</protein>
<dbReference type="PANTHER" id="PTHR44111">
    <property type="entry name" value="ELONGATOR COMPLEX PROTEIN 2"/>
    <property type="match status" value="1"/>
</dbReference>
<dbReference type="PROSITE" id="PS50294">
    <property type="entry name" value="WD_REPEATS_REGION"/>
    <property type="match status" value="1"/>
</dbReference>
<evidence type="ECO:0000256" key="3">
    <source>
        <dbReference type="ARBA" id="ARBA00005043"/>
    </source>
</evidence>
<keyword evidence="6" id="KW-0963">Cytoplasm</keyword>
<evidence type="ECO:0000256" key="6">
    <source>
        <dbReference type="ARBA" id="ARBA00022490"/>
    </source>
</evidence>
<dbReference type="Proteomes" id="UP001630127">
    <property type="component" value="Unassembled WGS sequence"/>
</dbReference>
<keyword evidence="13" id="KW-1185">Reference proteome</keyword>
<dbReference type="GO" id="GO:0008033">
    <property type="term" value="P:tRNA processing"/>
    <property type="evidence" value="ECO:0007669"/>
    <property type="project" value="UniProtKB-KW"/>
</dbReference>